<evidence type="ECO:0000256" key="1">
    <source>
        <dbReference type="ARBA" id="ARBA00022737"/>
    </source>
</evidence>
<keyword evidence="5" id="KW-1185">Reference proteome</keyword>
<feature type="repeat" description="ANK" evidence="3">
    <location>
        <begin position="61"/>
        <end position="93"/>
    </location>
</feature>
<reference evidence="4 5" key="1">
    <citation type="submission" date="2019-06" db="EMBL/GenBank/DDBJ databases">
        <title>Whole genome shotgun sequence of Brevibacillus formosus NBRC 15716.</title>
        <authorList>
            <person name="Hosoyama A."/>
            <person name="Uohara A."/>
            <person name="Ohji S."/>
            <person name="Ichikawa N."/>
        </authorList>
    </citation>
    <scope>NUCLEOTIDE SEQUENCE [LARGE SCALE GENOMIC DNA]</scope>
    <source>
        <strain evidence="4 5">NBRC 15716</strain>
    </source>
</reference>
<accession>A0ABQ0T9R2</accession>
<dbReference type="Pfam" id="PF12796">
    <property type="entry name" value="Ank_2"/>
    <property type="match status" value="2"/>
</dbReference>
<dbReference type="InterPro" id="IPR002110">
    <property type="entry name" value="Ankyrin_rpt"/>
</dbReference>
<dbReference type="EMBL" id="BJOL01000025">
    <property type="protein sequence ID" value="GED60039.1"/>
    <property type="molecule type" value="Genomic_DNA"/>
</dbReference>
<evidence type="ECO:0000256" key="3">
    <source>
        <dbReference type="PROSITE-ProRule" id="PRU00023"/>
    </source>
</evidence>
<gene>
    <name evidence="4" type="ORF">BFO01nite_41710</name>
</gene>
<evidence type="ECO:0000256" key="2">
    <source>
        <dbReference type="ARBA" id="ARBA00023043"/>
    </source>
</evidence>
<evidence type="ECO:0000313" key="5">
    <source>
        <dbReference type="Proteomes" id="UP000319498"/>
    </source>
</evidence>
<dbReference type="Proteomes" id="UP000319498">
    <property type="component" value="Unassembled WGS sequence"/>
</dbReference>
<keyword evidence="1" id="KW-0677">Repeat</keyword>
<keyword evidence="2 3" id="KW-0040">ANK repeat</keyword>
<organism evidence="4 5">
    <name type="scientific">Brevibacillus formosus</name>
    <dbReference type="NCBI Taxonomy" id="54913"/>
    <lineage>
        <taxon>Bacteria</taxon>
        <taxon>Bacillati</taxon>
        <taxon>Bacillota</taxon>
        <taxon>Bacilli</taxon>
        <taxon>Bacillales</taxon>
        <taxon>Paenibacillaceae</taxon>
        <taxon>Brevibacillus</taxon>
    </lineage>
</organism>
<protein>
    <recommendedName>
        <fullName evidence="6">Ankyrin repeat domain-containing protein</fullName>
    </recommendedName>
</protein>
<dbReference type="InterPro" id="IPR036770">
    <property type="entry name" value="Ankyrin_rpt-contain_sf"/>
</dbReference>
<comment type="caution">
    <text evidence="4">The sequence shown here is derived from an EMBL/GenBank/DDBJ whole genome shotgun (WGS) entry which is preliminary data.</text>
</comment>
<evidence type="ECO:0008006" key="6">
    <source>
        <dbReference type="Google" id="ProtNLM"/>
    </source>
</evidence>
<dbReference type="PANTHER" id="PTHR24171">
    <property type="entry name" value="ANKYRIN REPEAT DOMAIN-CONTAINING PROTEIN 39-RELATED"/>
    <property type="match status" value="1"/>
</dbReference>
<evidence type="ECO:0000313" key="4">
    <source>
        <dbReference type="EMBL" id="GED60039.1"/>
    </source>
</evidence>
<dbReference type="PROSITE" id="PS50088">
    <property type="entry name" value="ANK_REPEAT"/>
    <property type="match status" value="4"/>
</dbReference>
<feature type="repeat" description="ANK" evidence="3">
    <location>
        <begin position="194"/>
        <end position="231"/>
    </location>
</feature>
<dbReference type="Gene3D" id="1.25.40.20">
    <property type="entry name" value="Ankyrin repeat-containing domain"/>
    <property type="match status" value="2"/>
</dbReference>
<name>A0ABQ0T9R2_9BACL</name>
<dbReference type="PANTHER" id="PTHR24171:SF9">
    <property type="entry name" value="ANKYRIN REPEAT DOMAIN-CONTAINING PROTEIN 39"/>
    <property type="match status" value="1"/>
</dbReference>
<dbReference type="SUPFAM" id="SSF48403">
    <property type="entry name" value="Ankyrin repeat"/>
    <property type="match status" value="1"/>
</dbReference>
<dbReference type="SMART" id="SM00248">
    <property type="entry name" value="ANK"/>
    <property type="match status" value="6"/>
</dbReference>
<dbReference type="PROSITE" id="PS50297">
    <property type="entry name" value="ANK_REP_REGION"/>
    <property type="match status" value="2"/>
</dbReference>
<proteinExistence type="predicted"/>
<feature type="repeat" description="ANK" evidence="3">
    <location>
        <begin position="94"/>
        <end position="126"/>
    </location>
</feature>
<feature type="repeat" description="ANK" evidence="3">
    <location>
        <begin position="232"/>
        <end position="258"/>
    </location>
</feature>
<sequence length="258" mass="27617">MNYLFCVMQVSKSKERCGLAVLYAGLLTAVMILSGCEMNWNTLLTSGEQQATQAVKVEMDKLNQALLTATSQGDKTAIERLLAEGADIDATDSRGRTSALIAVHSGQLDVFNLLVERGANINIRDNNLDNPLLFASAAGQFAFVKASIAAGADTTITNRFGGTALIPAADRGHVEIVKELLTTSDVNIDHVNKLGWTALLEAVILGDGGKKHQEIVKLLIEHNANVNLADFDGVTPLGHAKKHGYKEMMEMLTQAGGK</sequence>
<dbReference type="PRINTS" id="PR01415">
    <property type="entry name" value="ANKYRIN"/>
</dbReference>